<organism evidence="1 2">
    <name type="scientific">Hypoxylon rubiginosum</name>
    <dbReference type="NCBI Taxonomy" id="110542"/>
    <lineage>
        <taxon>Eukaryota</taxon>
        <taxon>Fungi</taxon>
        <taxon>Dikarya</taxon>
        <taxon>Ascomycota</taxon>
        <taxon>Pezizomycotina</taxon>
        <taxon>Sordariomycetes</taxon>
        <taxon>Xylariomycetidae</taxon>
        <taxon>Xylariales</taxon>
        <taxon>Hypoxylaceae</taxon>
        <taxon>Hypoxylon</taxon>
    </lineage>
</organism>
<evidence type="ECO:0000313" key="2">
    <source>
        <dbReference type="Proteomes" id="UP001497680"/>
    </source>
</evidence>
<accession>A0ACC0CRR4</accession>
<comment type="caution">
    <text evidence="1">The sequence shown here is derived from an EMBL/GenBank/DDBJ whole genome shotgun (WGS) entry which is preliminary data.</text>
</comment>
<proteinExistence type="predicted"/>
<reference evidence="1 2" key="1">
    <citation type="journal article" date="2022" name="New Phytol.">
        <title>Ecological generalism drives hyperdiversity of secondary metabolite gene clusters in xylarialean endophytes.</title>
        <authorList>
            <person name="Franco M.E.E."/>
            <person name="Wisecaver J.H."/>
            <person name="Arnold A.E."/>
            <person name="Ju Y.M."/>
            <person name="Slot J.C."/>
            <person name="Ahrendt S."/>
            <person name="Moore L.P."/>
            <person name="Eastman K.E."/>
            <person name="Scott K."/>
            <person name="Konkel Z."/>
            <person name="Mondo S.J."/>
            <person name="Kuo A."/>
            <person name="Hayes R.D."/>
            <person name="Haridas S."/>
            <person name="Andreopoulos B."/>
            <person name="Riley R."/>
            <person name="LaButti K."/>
            <person name="Pangilinan J."/>
            <person name="Lipzen A."/>
            <person name="Amirebrahimi M."/>
            <person name="Yan J."/>
            <person name="Adam C."/>
            <person name="Keymanesh K."/>
            <person name="Ng V."/>
            <person name="Louie K."/>
            <person name="Northen T."/>
            <person name="Drula E."/>
            <person name="Henrissat B."/>
            <person name="Hsieh H.M."/>
            <person name="Youens-Clark K."/>
            <person name="Lutzoni F."/>
            <person name="Miadlikowska J."/>
            <person name="Eastwood D.C."/>
            <person name="Hamelin R.C."/>
            <person name="Grigoriev I.V."/>
            <person name="U'Ren J.M."/>
        </authorList>
    </citation>
    <scope>NUCLEOTIDE SEQUENCE [LARGE SCALE GENOMIC DNA]</scope>
    <source>
        <strain evidence="1 2">ER1909</strain>
    </source>
</reference>
<keyword evidence="2" id="KW-1185">Reference proteome</keyword>
<sequence>MPHRSFFHYNITRAYPFKWFTPLVIIGGIILTALVSFLNVAATGYELVSTSSSDPNATETNSIWFSKWPSYLVGARAACEAASLQVQSTIYTDRRAFPYELSKVWHVEEDGTKAYQGSLIYKNNVIQNCNITEIKIQFEGPDRSPGQLAVAPMGGTVTAKTECYIDADSGRTYFQMRSTYDAIPPPETAKSTFLNLNKTSDPTLFWGYSLLNMYWRSSMQAFFDGNADRSPPPFFKGVIDLNRNTTLDGTMEEQVESIEFLRVGDCFFIPLNSTGIAYLNNRYCNSTSITELSNSPTNPAEFTRPLPGIWRSVEGLGKSMWFTVLADLGRNDDAMPNMLARPKLLASLSSDLATVNETLRSRFRWGLNDRMFMQAFDPSQDVLLQVSQSILATDYLCQVPQLKSPGTLFISILVADLVILQALWKIFTLTVDGFFLKSTEEARHCANCAPVSQGGILHGGYKSVNGGDSQIVLLEEQRSSGT</sequence>
<protein>
    <submittedName>
        <fullName evidence="1">Uncharacterized protein</fullName>
    </submittedName>
</protein>
<gene>
    <name evidence="1" type="ORF">F4821DRAFT_197465</name>
</gene>
<name>A0ACC0CRR4_9PEZI</name>
<dbReference type="EMBL" id="MU394358">
    <property type="protein sequence ID" value="KAI6083058.1"/>
    <property type="molecule type" value="Genomic_DNA"/>
</dbReference>
<dbReference type="Proteomes" id="UP001497680">
    <property type="component" value="Unassembled WGS sequence"/>
</dbReference>
<evidence type="ECO:0000313" key="1">
    <source>
        <dbReference type="EMBL" id="KAI6083058.1"/>
    </source>
</evidence>